<dbReference type="PANTHER" id="PTHR43798:SF33">
    <property type="entry name" value="HYDROLASE, PUTATIVE (AFU_ORTHOLOGUE AFUA_2G14860)-RELATED"/>
    <property type="match status" value="1"/>
</dbReference>
<proteinExistence type="predicted"/>
<organism evidence="3 4">
    <name type="scientific">Conoideocrella luteorostrata</name>
    <dbReference type="NCBI Taxonomy" id="1105319"/>
    <lineage>
        <taxon>Eukaryota</taxon>
        <taxon>Fungi</taxon>
        <taxon>Dikarya</taxon>
        <taxon>Ascomycota</taxon>
        <taxon>Pezizomycotina</taxon>
        <taxon>Sordariomycetes</taxon>
        <taxon>Hypocreomycetidae</taxon>
        <taxon>Hypocreales</taxon>
        <taxon>Clavicipitaceae</taxon>
        <taxon>Conoideocrella</taxon>
    </lineage>
</organism>
<dbReference type="AlphaFoldDB" id="A0AAJ0CJB7"/>
<keyword evidence="1" id="KW-0472">Membrane</keyword>
<dbReference type="InterPro" id="IPR022742">
    <property type="entry name" value="Hydrolase_4"/>
</dbReference>
<dbReference type="InterPro" id="IPR050266">
    <property type="entry name" value="AB_hydrolase_sf"/>
</dbReference>
<keyword evidence="1" id="KW-1133">Transmembrane helix</keyword>
<feature type="domain" description="Serine aminopeptidase S33" evidence="2">
    <location>
        <begin position="90"/>
        <end position="208"/>
    </location>
</feature>
<evidence type="ECO:0000259" key="2">
    <source>
        <dbReference type="Pfam" id="PF12146"/>
    </source>
</evidence>
<dbReference type="EMBL" id="JASWJB010000240">
    <property type="protein sequence ID" value="KAK2592893.1"/>
    <property type="molecule type" value="Genomic_DNA"/>
</dbReference>
<dbReference type="GO" id="GO:0047372">
    <property type="term" value="F:monoacylglycerol lipase activity"/>
    <property type="evidence" value="ECO:0007669"/>
    <property type="project" value="TreeGrafter"/>
</dbReference>
<keyword evidence="4" id="KW-1185">Reference proteome</keyword>
<comment type="caution">
    <text evidence="3">The sequence shown here is derived from an EMBL/GenBank/DDBJ whole genome shotgun (WGS) entry which is preliminary data.</text>
</comment>
<dbReference type="InterPro" id="IPR000073">
    <property type="entry name" value="AB_hydrolase_1"/>
</dbReference>
<dbReference type="InterPro" id="IPR029058">
    <property type="entry name" value="AB_hydrolase_fold"/>
</dbReference>
<dbReference type="SUPFAM" id="SSF53474">
    <property type="entry name" value="alpha/beta-Hydrolases"/>
    <property type="match status" value="1"/>
</dbReference>
<accession>A0AAJ0CJB7</accession>
<dbReference type="Pfam" id="PF12146">
    <property type="entry name" value="Hydrolase_4"/>
    <property type="match status" value="1"/>
</dbReference>
<gene>
    <name evidence="3" type="ORF">QQS21_009425</name>
</gene>
<feature type="transmembrane region" description="Helical" evidence="1">
    <location>
        <begin position="6"/>
        <end position="31"/>
    </location>
</feature>
<dbReference type="Proteomes" id="UP001251528">
    <property type="component" value="Unassembled WGS sequence"/>
</dbReference>
<dbReference type="GO" id="GO:0046464">
    <property type="term" value="P:acylglycerol catabolic process"/>
    <property type="evidence" value="ECO:0007669"/>
    <property type="project" value="TreeGrafter"/>
</dbReference>
<keyword evidence="1" id="KW-0812">Transmembrane</keyword>
<dbReference type="GO" id="GO:0016020">
    <property type="term" value="C:membrane"/>
    <property type="evidence" value="ECO:0007669"/>
    <property type="project" value="TreeGrafter"/>
</dbReference>
<name>A0AAJ0CJB7_9HYPO</name>
<sequence length="386" mass="42120">MDKITIQHPALIATATAIATTSLIVFARLTLWPRRRQVLKSPLKTVIPRIPEEERRGLVYLPDAFPGARDVDTPYGTIRAYEFGPLHGQKVLLVHGISTSCITLSRIAHELVDRGCRVMLFDLFGRGFTDGVGDIPHDTRLYTTQMLLVLASSPLCWTGTNAFRLIGYSLGGGIVVPFANAFPHMVSSLVLLAPSGLINAASFGAVSRFVFSSGFVPERVLAVLTGRRLQRPIAPSKAAAAAARSKAAVVMAAAEVGNLNEDQGQGKVASLEERVLDYVRWMVLNHEGFVPAFMSCVRHAPLMEQHEQWRGLAKRQPGTTAMIFAEADELINVKEYEEQGLLLAGGKDHVFWRVVPGNHDFVMTHVAAIMALLDEFWGTGGEGRGV</sequence>
<dbReference type="Gene3D" id="3.40.50.1820">
    <property type="entry name" value="alpha/beta hydrolase"/>
    <property type="match status" value="1"/>
</dbReference>
<evidence type="ECO:0000313" key="3">
    <source>
        <dbReference type="EMBL" id="KAK2592893.1"/>
    </source>
</evidence>
<evidence type="ECO:0000256" key="1">
    <source>
        <dbReference type="SAM" id="Phobius"/>
    </source>
</evidence>
<reference evidence="3" key="1">
    <citation type="submission" date="2023-06" db="EMBL/GenBank/DDBJ databases">
        <title>Conoideocrella luteorostrata (Hypocreales: Clavicipitaceae), a potential biocontrol fungus for elongate hemlock scale in United States Christmas tree production areas.</title>
        <authorList>
            <person name="Barrett H."/>
            <person name="Lovett B."/>
            <person name="Macias A.M."/>
            <person name="Stajich J.E."/>
            <person name="Kasson M.T."/>
        </authorList>
    </citation>
    <scope>NUCLEOTIDE SEQUENCE</scope>
    <source>
        <strain evidence="3">ARSEF 14590</strain>
    </source>
</reference>
<dbReference type="PANTHER" id="PTHR43798">
    <property type="entry name" value="MONOACYLGLYCEROL LIPASE"/>
    <property type="match status" value="1"/>
</dbReference>
<evidence type="ECO:0000313" key="4">
    <source>
        <dbReference type="Proteomes" id="UP001251528"/>
    </source>
</evidence>
<dbReference type="PRINTS" id="PR00111">
    <property type="entry name" value="ABHYDROLASE"/>
</dbReference>
<protein>
    <recommendedName>
        <fullName evidence="2">Serine aminopeptidase S33 domain-containing protein</fullName>
    </recommendedName>
</protein>